<evidence type="ECO:0000259" key="3">
    <source>
        <dbReference type="Pfam" id="PF23571"/>
    </source>
</evidence>
<dbReference type="InterPro" id="IPR004993">
    <property type="entry name" value="GH3"/>
</dbReference>
<keyword evidence="2" id="KW-0436">Ligase</keyword>
<dbReference type="Pfam" id="PF23571">
    <property type="entry name" value="GH3_M"/>
    <property type="match status" value="1"/>
</dbReference>
<dbReference type="Pfam" id="PF03321">
    <property type="entry name" value="GH3"/>
    <property type="match status" value="2"/>
</dbReference>
<feature type="domain" description="GH3 middle" evidence="3">
    <location>
        <begin position="223"/>
        <end position="297"/>
    </location>
</feature>
<proteinExistence type="inferred from homology"/>
<reference evidence="4 5" key="1">
    <citation type="submission" date="2024-01" db="EMBL/GenBank/DDBJ databases">
        <title>The genomes of 5 underutilized Papilionoideae crops provide insights into root nodulation and disease resistance.</title>
        <authorList>
            <person name="Yuan L."/>
        </authorList>
    </citation>
    <scope>NUCLEOTIDE SEQUENCE [LARGE SCALE GENOMIC DNA]</scope>
    <source>
        <strain evidence="4">LY-2023</strain>
        <tissue evidence="4">Leaf</tissue>
    </source>
</reference>
<evidence type="ECO:0000256" key="2">
    <source>
        <dbReference type="ARBA" id="ARBA00022598"/>
    </source>
</evidence>
<dbReference type="PANTHER" id="PTHR31901:SF44">
    <property type="entry name" value="INDOLE-3-ACETIC ACID-AMIDO SYNTHETASE GH3.6-RELATED"/>
    <property type="match status" value="1"/>
</dbReference>
<dbReference type="InterPro" id="IPR055377">
    <property type="entry name" value="GH3_M"/>
</dbReference>
<dbReference type="GO" id="GO:0005737">
    <property type="term" value="C:cytoplasm"/>
    <property type="evidence" value="ECO:0007669"/>
    <property type="project" value="TreeGrafter"/>
</dbReference>
<keyword evidence="5" id="KW-1185">Reference proteome</keyword>
<comment type="similarity">
    <text evidence="1">Belongs to the IAA-amido conjugating enzyme family.</text>
</comment>
<dbReference type="PANTHER" id="PTHR31901">
    <property type="entry name" value="GH3 DOMAIN-CONTAINING PROTEIN"/>
    <property type="match status" value="1"/>
</dbReference>
<evidence type="ECO:0000313" key="4">
    <source>
        <dbReference type="EMBL" id="KAK7285414.1"/>
    </source>
</evidence>
<dbReference type="GO" id="GO:0016881">
    <property type="term" value="F:acid-amino acid ligase activity"/>
    <property type="evidence" value="ECO:0007669"/>
    <property type="project" value="TreeGrafter"/>
</dbReference>
<evidence type="ECO:0000256" key="1">
    <source>
        <dbReference type="ARBA" id="ARBA00008068"/>
    </source>
</evidence>
<dbReference type="AlphaFoldDB" id="A0AAN9ISZ9"/>
<name>A0AAN9ISZ9_CLITE</name>
<evidence type="ECO:0000313" key="5">
    <source>
        <dbReference type="Proteomes" id="UP001359559"/>
    </source>
</evidence>
<dbReference type="Proteomes" id="UP001359559">
    <property type="component" value="Unassembled WGS sequence"/>
</dbReference>
<gene>
    <name evidence="4" type="ORF">RJT34_20184</name>
</gene>
<accession>A0AAN9ISZ9</accession>
<organism evidence="4 5">
    <name type="scientific">Clitoria ternatea</name>
    <name type="common">Butterfly pea</name>
    <dbReference type="NCBI Taxonomy" id="43366"/>
    <lineage>
        <taxon>Eukaryota</taxon>
        <taxon>Viridiplantae</taxon>
        <taxon>Streptophyta</taxon>
        <taxon>Embryophyta</taxon>
        <taxon>Tracheophyta</taxon>
        <taxon>Spermatophyta</taxon>
        <taxon>Magnoliopsida</taxon>
        <taxon>eudicotyledons</taxon>
        <taxon>Gunneridae</taxon>
        <taxon>Pentapetalae</taxon>
        <taxon>rosids</taxon>
        <taxon>fabids</taxon>
        <taxon>Fabales</taxon>
        <taxon>Fabaceae</taxon>
        <taxon>Papilionoideae</taxon>
        <taxon>50 kb inversion clade</taxon>
        <taxon>NPAAA clade</taxon>
        <taxon>indigoferoid/millettioid clade</taxon>
        <taxon>Phaseoleae</taxon>
        <taxon>Clitoria</taxon>
    </lineage>
</organism>
<protein>
    <recommendedName>
        <fullName evidence="3">GH3 middle domain-containing protein</fullName>
    </recommendedName>
</protein>
<comment type="caution">
    <text evidence="4">The sequence shown here is derived from an EMBL/GenBank/DDBJ whole genome shotgun (WGS) entry which is preliminary data.</text>
</comment>
<sequence length="379" mass="43011">MMTDEEVMQKLEEVTKNAQQHQLETLRSILHHNGSVRYLQSFKGSVDVNTYTSVVPLSTYEDYVEYINQMADGNRDPLLSVDPLLGFFYSSGTTSSNMKPKLIPWFDSSLYKATTFIVIQTNQALLQVAMRKAVIKTLGGPQPELANRIRLICEGKNWGGIVYRLWPNIHYVRCVSTGSVQQYYQKLKYYAGDVPILGGDYFSSECCAALNLDIMQPPETTRYTILPITAYFEFLPFNTNEDNDVSKEAVALSSVQVGNMYEVVVTTYNGLYRYKMGDIVRVVGFYNSSPQVEFVMKAPKSPGEILTEKDLISGVKNFQQVLKGVMRIDIVKCASFLEQESRPKQLKVFIEVQEEDNFLEELYFIDGEWLGSYVQGAEG</sequence>
<dbReference type="EMBL" id="JAYKXN010000005">
    <property type="protein sequence ID" value="KAK7285414.1"/>
    <property type="molecule type" value="Genomic_DNA"/>
</dbReference>